<dbReference type="PANTHER" id="PTHR11806">
    <property type="entry name" value="GLUCOSE INHIBITED DIVISION PROTEIN A"/>
    <property type="match status" value="1"/>
</dbReference>
<dbReference type="InterPro" id="IPR026904">
    <property type="entry name" value="MnmG_C"/>
</dbReference>
<dbReference type="InterPro" id="IPR047001">
    <property type="entry name" value="MnmG_C_subdom"/>
</dbReference>
<proteinExistence type="inferred from homology"/>
<dbReference type="Proteomes" id="UP000789570">
    <property type="component" value="Unassembled WGS sequence"/>
</dbReference>
<evidence type="ECO:0000256" key="2">
    <source>
        <dbReference type="ARBA" id="ARBA00007653"/>
    </source>
</evidence>
<dbReference type="InterPro" id="IPR044920">
    <property type="entry name" value="MnmG_C_subdom_sf"/>
</dbReference>
<keyword evidence="3" id="KW-0285">Flavoprotein</keyword>
<protein>
    <submittedName>
        <fullName evidence="6">12342_t:CDS:1</fullName>
    </submittedName>
</protein>
<dbReference type="Pfam" id="PF13932">
    <property type="entry name" value="SAM_GIDA_C"/>
    <property type="match status" value="1"/>
</dbReference>
<evidence type="ECO:0000256" key="4">
    <source>
        <dbReference type="ARBA" id="ARBA00022827"/>
    </source>
</evidence>
<dbReference type="SMART" id="SM01228">
    <property type="entry name" value="GIDA_assoc_3"/>
    <property type="match status" value="1"/>
</dbReference>
<dbReference type="OrthoDB" id="3329at2759"/>
<keyword evidence="7" id="KW-1185">Reference proteome</keyword>
<dbReference type="InterPro" id="IPR002218">
    <property type="entry name" value="MnmG-rel"/>
</dbReference>
<dbReference type="GO" id="GO:0070899">
    <property type="term" value="P:mitochondrial tRNA wobble uridine modification"/>
    <property type="evidence" value="ECO:0007669"/>
    <property type="project" value="UniProtKB-ARBA"/>
</dbReference>
<feature type="non-terminal residue" evidence="6">
    <location>
        <position position="151"/>
    </location>
</feature>
<dbReference type="GO" id="GO:0030488">
    <property type="term" value="P:tRNA methylation"/>
    <property type="evidence" value="ECO:0007669"/>
    <property type="project" value="TreeGrafter"/>
</dbReference>
<dbReference type="GO" id="GO:0050660">
    <property type="term" value="F:flavin adenine dinucleotide binding"/>
    <property type="evidence" value="ECO:0007669"/>
    <property type="project" value="InterPro"/>
</dbReference>
<dbReference type="EMBL" id="CAJVPQ010001057">
    <property type="protein sequence ID" value="CAG8529808.1"/>
    <property type="molecule type" value="Genomic_DNA"/>
</dbReference>
<keyword evidence="4" id="KW-0274">FAD</keyword>
<sequence>AIDVIGIRGSTTESLAQIIPGLDEIGPSILQRLHVEDEELLLPEDLDYDKVHNLSFETRSKLKFIKPTSLGEAKRIEGMTPASIVTLLRYVHKKKDSRQNQHSHRLIDKINSAYRHRLLHKRERINLMKKTRLLGDQKSPYPKTWGSQVSL</sequence>
<comment type="caution">
    <text evidence="6">The sequence shown here is derived from an EMBL/GenBank/DDBJ whole genome shotgun (WGS) entry which is preliminary data.</text>
</comment>
<gene>
    <name evidence="6" type="ORF">FCALED_LOCUS5120</name>
</gene>
<dbReference type="PANTHER" id="PTHR11806:SF0">
    <property type="entry name" value="PROTEIN MTO1 HOMOLOG, MITOCHONDRIAL"/>
    <property type="match status" value="1"/>
</dbReference>
<comment type="cofactor">
    <cofactor evidence="1">
        <name>FAD</name>
        <dbReference type="ChEBI" id="CHEBI:57692"/>
    </cofactor>
</comment>
<dbReference type="Gene3D" id="1.10.150.570">
    <property type="entry name" value="GidA associated domain, C-terminal subdomain"/>
    <property type="match status" value="1"/>
</dbReference>
<dbReference type="FunFam" id="1.10.150.570:FF:000001">
    <property type="entry name" value="tRNA uridine 5-carboxymethylaminomethyl modification enzyme MnmG"/>
    <property type="match status" value="1"/>
</dbReference>
<evidence type="ECO:0000256" key="1">
    <source>
        <dbReference type="ARBA" id="ARBA00001974"/>
    </source>
</evidence>
<reference evidence="6" key="1">
    <citation type="submission" date="2021-06" db="EMBL/GenBank/DDBJ databases">
        <authorList>
            <person name="Kallberg Y."/>
            <person name="Tangrot J."/>
            <person name="Rosling A."/>
        </authorList>
    </citation>
    <scope>NUCLEOTIDE SEQUENCE</scope>
    <source>
        <strain evidence="6">UK204</strain>
    </source>
</reference>
<evidence type="ECO:0000313" key="7">
    <source>
        <dbReference type="Proteomes" id="UP000789570"/>
    </source>
</evidence>
<comment type="similarity">
    <text evidence="2">Belongs to the MnmG family.</text>
</comment>
<name>A0A9N9AE93_9GLOM</name>
<dbReference type="AlphaFoldDB" id="A0A9N9AE93"/>
<evidence type="ECO:0000256" key="3">
    <source>
        <dbReference type="ARBA" id="ARBA00022630"/>
    </source>
</evidence>
<evidence type="ECO:0000313" key="6">
    <source>
        <dbReference type="EMBL" id="CAG8529808.1"/>
    </source>
</evidence>
<accession>A0A9N9AE93</accession>
<evidence type="ECO:0000259" key="5">
    <source>
        <dbReference type="SMART" id="SM01228"/>
    </source>
</evidence>
<dbReference type="GO" id="GO:0005739">
    <property type="term" value="C:mitochondrion"/>
    <property type="evidence" value="ECO:0007669"/>
    <property type="project" value="GOC"/>
</dbReference>
<organism evidence="6 7">
    <name type="scientific">Funneliformis caledonium</name>
    <dbReference type="NCBI Taxonomy" id="1117310"/>
    <lineage>
        <taxon>Eukaryota</taxon>
        <taxon>Fungi</taxon>
        <taxon>Fungi incertae sedis</taxon>
        <taxon>Mucoromycota</taxon>
        <taxon>Glomeromycotina</taxon>
        <taxon>Glomeromycetes</taxon>
        <taxon>Glomerales</taxon>
        <taxon>Glomeraceae</taxon>
        <taxon>Funneliformis</taxon>
    </lineage>
</organism>
<feature type="domain" description="tRNA uridine 5-carboxymethylaminomethyl modification enzyme C-terminal subdomain" evidence="5">
    <location>
        <begin position="31"/>
        <end position="89"/>
    </location>
</feature>